<dbReference type="PRINTS" id="PR00368">
    <property type="entry name" value="FADPNR"/>
</dbReference>
<dbReference type="GO" id="GO:0004174">
    <property type="term" value="F:electron-transferring-flavoprotein dehydrogenase activity"/>
    <property type="evidence" value="ECO:0007669"/>
    <property type="project" value="TreeGrafter"/>
</dbReference>
<dbReference type="GO" id="GO:0050660">
    <property type="term" value="F:flavin adenine dinucleotide binding"/>
    <property type="evidence" value="ECO:0007669"/>
    <property type="project" value="TreeGrafter"/>
</dbReference>
<dbReference type="PANTHER" id="PTHR43735">
    <property type="entry name" value="APOPTOSIS-INDUCING FACTOR 1"/>
    <property type="match status" value="1"/>
</dbReference>
<accession>A0A6G1ICA5</accession>
<dbReference type="InterPro" id="IPR023753">
    <property type="entry name" value="FAD/NAD-binding_dom"/>
</dbReference>
<dbReference type="Gene3D" id="3.50.50.100">
    <property type="match status" value="1"/>
</dbReference>
<protein>
    <submittedName>
        <fullName evidence="6">FAD/NAD(P)-binding domain-containing protein</fullName>
    </submittedName>
</protein>
<evidence type="ECO:0000256" key="1">
    <source>
        <dbReference type="ARBA" id="ARBA00006442"/>
    </source>
</evidence>
<dbReference type="OrthoDB" id="202203at2759"/>
<evidence type="ECO:0000313" key="6">
    <source>
        <dbReference type="EMBL" id="KAF2675738.1"/>
    </source>
</evidence>
<evidence type="ECO:0000256" key="2">
    <source>
        <dbReference type="ARBA" id="ARBA00022630"/>
    </source>
</evidence>
<proteinExistence type="inferred from homology"/>
<dbReference type="PANTHER" id="PTHR43735:SF3">
    <property type="entry name" value="FERROPTOSIS SUPPRESSOR PROTEIN 1"/>
    <property type="match status" value="1"/>
</dbReference>
<dbReference type="EMBL" id="MU005650">
    <property type="protein sequence ID" value="KAF2675738.1"/>
    <property type="molecule type" value="Genomic_DNA"/>
</dbReference>
<dbReference type="SUPFAM" id="SSF51905">
    <property type="entry name" value="FAD/NAD(P)-binding domain"/>
    <property type="match status" value="1"/>
</dbReference>
<dbReference type="InterPro" id="IPR036188">
    <property type="entry name" value="FAD/NAD-bd_sf"/>
</dbReference>
<gene>
    <name evidence="6" type="ORF">K458DRAFT_425260</name>
</gene>
<evidence type="ECO:0000259" key="5">
    <source>
        <dbReference type="Pfam" id="PF07992"/>
    </source>
</evidence>
<dbReference type="Proteomes" id="UP000799291">
    <property type="component" value="Unassembled WGS sequence"/>
</dbReference>
<keyword evidence="4" id="KW-0560">Oxidoreductase</keyword>
<dbReference type="GO" id="GO:0005737">
    <property type="term" value="C:cytoplasm"/>
    <property type="evidence" value="ECO:0007669"/>
    <property type="project" value="TreeGrafter"/>
</dbReference>
<keyword evidence="2" id="KW-0285">Flavoprotein</keyword>
<evidence type="ECO:0000256" key="3">
    <source>
        <dbReference type="ARBA" id="ARBA00022827"/>
    </source>
</evidence>
<feature type="domain" description="FAD/NAD(P)-binding" evidence="5">
    <location>
        <begin position="6"/>
        <end position="313"/>
    </location>
</feature>
<reference evidence="6" key="1">
    <citation type="journal article" date="2020" name="Stud. Mycol.">
        <title>101 Dothideomycetes genomes: a test case for predicting lifestyles and emergence of pathogens.</title>
        <authorList>
            <person name="Haridas S."/>
            <person name="Albert R."/>
            <person name="Binder M."/>
            <person name="Bloem J."/>
            <person name="Labutti K."/>
            <person name="Salamov A."/>
            <person name="Andreopoulos B."/>
            <person name="Baker S."/>
            <person name="Barry K."/>
            <person name="Bills G."/>
            <person name="Bluhm B."/>
            <person name="Cannon C."/>
            <person name="Castanera R."/>
            <person name="Culley D."/>
            <person name="Daum C."/>
            <person name="Ezra D."/>
            <person name="Gonzalez J."/>
            <person name="Henrissat B."/>
            <person name="Kuo A."/>
            <person name="Liang C."/>
            <person name="Lipzen A."/>
            <person name="Lutzoni F."/>
            <person name="Magnuson J."/>
            <person name="Mondo S."/>
            <person name="Nolan M."/>
            <person name="Ohm R."/>
            <person name="Pangilinan J."/>
            <person name="Park H.-J."/>
            <person name="Ramirez L."/>
            <person name="Alfaro M."/>
            <person name="Sun H."/>
            <person name="Tritt A."/>
            <person name="Yoshinaga Y."/>
            <person name="Zwiers L.-H."/>
            <person name="Turgeon B."/>
            <person name="Goodwin S."/>
            <person name="Spatafora J."/>
            <person name="Crous P."/>
            <person name="Grigoriev I."/>
        </authorList>
    </citation>
    <scope>NUCLEOTIDE SEQUENCE</scope>
    <source>
        <strain evidence="6">CBS 122367</strain>
    </source>
</reference>
<dbReference type="AlphaFoldDB" id="A0A6G1ICA5"/>
<organism evidence="6 7">
    <name type="scientific">Lentithecium fluviatile CBS 122367</name>
    <dbReference type="NCBI Taxonomy" id="1168545"/>
    <lineage>
        <taxon>Eukaryota</taxon>
        <taxon>Fungi</taxon>
        <taxon>Dikarya</taxon>
        <taxon>Ascomycota</taxon>
        <taxon>Pezizomycotina</taxon>
        <taxon>Dothideomycetes</taxon>
        <taxon>Pleosporomycetidae</taxon>
        <taxon>Pleosporales</taxon>
        <taxon>Massarineae</taxon>
        <taxon>Lentitheciaceae</taxon>
        <taxon>Lentithecium</taxon>
    </lineage>
</organism>
<evidence type="ECO:0000313" key="7">
    <source>
        <dbReference type="Proteomes" id="UP000799291"/>
    </source>
</evidence>
<evidence type="ECO:0000256" key="4">
    <source>
        <dbReference type="ARBA" id="ARBA00023002"/>
    </source>
</evidence>
<dbReference type="PRINTS" id="PR00469">
    <property type="entry name" value="PNDRDTASEII"/>
</dbReference>
<dbReference type="Pfam" id="PF07992">
    <property type="entry name" value="Pyr_redox_2"/>
    <property type="match status" value="1"/>
</dbReference>
<comment type="similarity">
    <text evidence="1">Belongs to the FAD-dependent oxidoreductase family.</text>
</comment>
<sequence length="420" mass="45693">MTEQRNIIVLGAAPAGLQATHYIMKHILPALKAKHTNAKYHVYTINPSADFYFRVASPRVGTSTTLMPVEKIIAPLSEAFKKYSADEFTFIQGYATGLDYTARQVVYQRSEHLPEEKLSYHALLVATGSKTHHPAFSMPTTTAATVDALKTMNTKVAAAKDIVIVGGGPTGVETAGEIAEFRNGKPGWFSAAPRKVNITLITATNQLLPTLSHSVAKIAEKKLKDLGVDVVYNTRAANVSEMEDGRTKVVLTDGKELEADLYIPAYGVLPNSSWLPPNLLNETNYLITNPQTLRVDLAGPRVYALGDISSASRNTIMDLLDMLPVSLINIKRDLLSYNTSSPTAPAPGKDRIFTPQTKLSMIAPIGSGGGVGAVMGWKAPSWFVWLLKGRDYMVGMSLAPTLRGDSVKKEYKWTKEEAVV</sequence>
<keyword evidence="3" id="KW-0274">FAD</keyword>
<keyword evidence="7" id="KW-1185">Reference proteome</keyword>
<name>A0A6G1ICA5_9PLEO</name>